<accession>A0A2T0PW21</accession>
<keyword evidence="2" id="KW-1185">Reference proteome</keyword>
<evidence type="ECO:0000313" key="1">
    <source>
        <dbReference type="EMBL" id="PRX95721.1"/>
    </source>
</evidence>
<dbReference type="InterPro" id="IPR010349">
    <property type="entry name" value="Asparaginase_II"/>
</dbReference>
<dbReference type="OrthoDB" id="9780674at2"/>
<proteinExistence type="predicted"/>
<dbReference type="RefSeq" id="WP_106252054.1">
    <property type="nucleotide sequence ID" value="NZ_PVZC01000009.1"/>
</dbReference>
<organism evidence="1 2">
    <name type="scientific">Allonocardiopsis opalescens</name>
    <dbReference type="NCBI Taxonomy" id="1144618"/>
    <lineage>
        <taxon>Bacteria</taxon>
        <taxon>Bacillati</taxon>
        <taxon>Actinomycetota</taxon>
        <taxon>Actinomycetes</taxon>
        <taxon>Streptosporangiales</taxon>
        <taxon>Allonocardiopsis</taxon>
    </lineage>
</organism>
<dbReference type="PANTHER" id="PTHR42110:SF1">
    <property type="entry name" value="L-ASPARAGINASE, PUTATIVE (AFU_ORTHOLOGUE AFUA_3G11890)-RELATED"/>
    <property type="match status" value="1"/>
</dbReference>
<dbReference type="Proteomes" id="UP000237846">
    <property type="component" value="Unassembled WGS sequence"/>
</dbReference>
<comment type="caution">
    <text evidence="1">The sequence shown here is derived from an EMBL/GenBank/DDBJ whole genome shotgun (WGS) entry which is preliminary data.</text>
</comment>
<dbReference type="PANTHER" id="PTHR42110">
    <property type="entry name" value="L-ASPARAGINASE, PUTATIVE (AFU_ORTHOLOGUE AFUA_3G11890)-RELATED"/>
    <property type="match status" value="1"/>
</dbReference>
<dbReference type="Pfam" id="PF06089">
    <property type="entry name" value="Asparaginase_II"/>
    <property type="match status" value="1"/>
</dbReference>
<sequence>MPSTLVSQLPHAPLAEVVRDGFVESIHYGSLIALAPDGSVARSRGPVDAPMLPRSSVKPVQALASLRAGARLDGPALAIATGSHRGEDFHVQMAEEVLASAKLDAGALQCPPSWPGDPDTRTALLRSGAGPARIRMNCSGKHAGMLAACVAAGWPTESYREPGHPLQRLVRATLEEFAGERVAHTTVDGCGAPLFGISLAGLARSVQALVLAAPGSLENRVVSAMRAHPEYVGGSRDPNTALMRALPGVVAKGGAEGVLVVATAQGHTVAVKAIDGQHRGNAVAALAALARLGVDVAPAAEVARVPVLGGGEPVGAVRPVLD</sequence>
<name>A0A2T0PW21_9ACTN</name>
<reference evidence="1 2" key="1">
    <citation type="submission" date="2018-03" db="EMBL/GenBank/DDBJ databases">
        <title>Genomic Encyclopedia of Archaeal and Bacterial Type Strains, Phase II (KMG-II): from individual species to whole genera.</title>
        <authorList>
            <person name="Goeker M."/>
        </authorList>
    </citation>
    <scope>NUCLEOTIDE SEQUENCE [LARGE SCALE GENOMIC DNA]</scope>
    <source>
        <strain evidence="1 2">DSM 45601</strain>
    </source>
</reference>
<dbReference type="AlphaFoldDB" id="A0A2T0PW21"/>
<dbReference type="EMBL" id="PVZC01000009">
    <property type="protein sequence ID" value="PRX95721.1"/>
    <property type="molecule type" value="Genomic_DNA"/>
</dbReference>
<protein>
    <submittedName>
        <fullName evidence="1">Asparaginase</fullName>
    </submittedName>
</protein>
<evidence type="ECO:0000313" key="2">
    <source>
        <dbReference type="Proteomes" id="UP000237846"/>
    </source>
</evidence>
<gene>
    <name evidence="1" type="ORF">CLV72_109332</name>
</gene>